<dbReference type="Proteomes" id="UP001398420">
    <property type="component" value="Unassembled WGS sequence"/>
</dbReference>
<accession>A0ABU9LIN6</accession>
<keyword evidence="3" id="KW-1185">Reference proteome</keyword>
<evidence type="ECO:0000313" key="3">
    <source>
        <dbReference type="Proteomes" id="UP001398420"/>
    </source>
</evidence>
<evidence type="ECO:0000313" key="2">
    <source>
        <dbReference type="EMBL" id="MEL5987867.1"/>
    </source>
</evidence>
<organism evidence="2 3">
    <name type="scientific">Kurthia gibsonii</name>
    <dbReference type="NCBI Taxonomy" id="33946"/>
    <lineage>
        <taxon>Bacteria</taxon>
        <taxon>Bacillati</taxon>
        <taxon>Bacillota</taxon>
        <taxon>Bacilli</taxon>
        <taxon>Bacillales</taxon>
        <taxon>Caryophanaceae</taxon>
        <taxon>Kurthia</taxon>
    </lineage>
</organism>
<dbReference type="PANTHER" id="PTHR40265:SF1">
    <property type="entry name" value="GLYOXALASE-LIKE DOMAIN-CONTAINING PROTEIN"/>
    <property type="match status" value="1"/>
</dbReference>
<feature type="domain" description="Glyoxalase-like" evidence="1">
    <location>
        <begin position="6"/>
        <end position="193"/>
    </location>
</feature>
<dbReference type="InterPro" id="IPR025870">
    <property type="entry name" value="Glyoxalase-like_dom"/>
</dbReference>
<dbReference type="Gene3D" id="3.10.180.10">
    <property type="entry name" value="2,3-Dihydroxybiphenyl 1,2-Dioxygenase, domain 1"/>
    <property type="match status" value="1"/>
</dbReference>
<sequence>MPKFEFDHVVHFLNQPEAFIHELNKQNIHAVEGGRHEGRGTYNALSYFDLSYIEYLGAYDEELVRKSNPAHHSMIETIIEQDFEESLVRFAIRTDDIQKAAAHFKEAGLTVTGPDAMFRKRPDGSEIHWQLLYIGEENNKLPLPFIIQWNQSDEERRNEQIQQGVIGQQLPNTALEGVVFVVENAEETAKRWGGYFKQQVGKTYVDQTLQAKIVTIPLNGGELYFAEPVGEGVIKNTLLTKGEVPFQINLKGFNEEKLFEAHNGRYLLKK</sequence>
<dbReference type="EMBL" id="JBCEWA010000003">
    <property type="protein sequence ID" value="MEL5987867.1"/>
    <property type="molecule type" value="Genomic_DNA"/>
</dbReference>
<dbReference type="PANTHER" id="PTHR40265">
    <property type="entry name" value="BLL2707 PROTEIN"/>
    <property type="match status" value="1"/>
</dbReference>
<protein>
    <submittedName>
        <fullName evidence="2">VOC family protein</fullName>
    </submittedName>
</protein>
<name>A0ABU9LIN6_9BACL</name>
<comment type="caution">
    <text evidence="2">The sequence shown here is derived from an EMBL/GenBank/DDBJ whole genome shotgun (WGS) entry which is preliminary data.</text>
</comment>
<evidence type="ECO:0000259" key="1">
    <source>
        <dbReference type="Pfam" id="PF13468"/>
    </source>
</evidence>
<proteinExistence type="predicted"/>
<dbReference type="InterPro" id="IPR029068">
    <property type="entry name" value="Glyas_Bleomycin-R_OHBP_Dase"/>
</dbReference>
<reference evidence="2 3" key="1">
    <citation type="submission" date="2024-04" db="EMBL/GenBank/DDBJ databases">
        <authorList>
            <person name="Wu Y.S."/>
            <person name="Zhang L."/>
        </authorList>
    </citation>
    <scope>NUCLEOTIDE SEQUENCE [LARGE SCALE GENOMIC DNA]</scope>
    <source>
        <strain evidence="2 3">KG-01</strain>
    </source>
</reference>
<dbReference type="RefSeq" id="WP_342302762.1">
    <property type="nucleotide sequence ID" value="NZ_JBCEWA010000003.1"/>
</dbReference>
<gene>
    <name evidence="2" type="ORF">AAF454_05510</name>
</gene>
<dbReference type="Pfam" id="PF13468">
    <property type="entry name" value="Glyoxalase_3"/>
    <property type="match status" value="1"/>
</dbReference>
<dbReference type="SUPFAM" id="SSF54593">
    <property type="entry name" value="Glyoxalase/Bleomycin resistance protein/Dihydroxybiphenyl dioxygenase"/>
    <property type="match status" value="1"/>
</dbReference>